<evidence type="ECO:0000256" key="5">
    <source>
        <dbReference type="ARBA" id="ARBA00023237"/>
    </source>
</evidence>
<dbReference type="InterPro" id="IPR011990">
    <property type="entry name" value="TPR-like_helical_dom_sf"/>
</dbReference>
<evidence type="ECO:0000256" key="4">
    <source>
        <dbReference type="ARBA" id="ARBA00023136"/>
    </source>
</evidence>
<keyword evidence="3" id="KW-0732">Signal</keyword>
<name>A0A940IIF1_9BACT</name>
<dbReference type="PROSITE" id="PS51257">
    <property type="entry name" value="PROKAR_LIPOPROTEIN"/>
    <property type="match status" value="1"/>
</dbReference>
<reference evidence="8" key="2">
    <citation type="journal article" date="2021" name="PeerJ">
        <title>Extensive microbial diversity within the chicken gut microbiome revealed by metagenomics and culture.</title>
        <authorList>
            <person name="Gilroy R."/>
            <person name="Ravi A."/>
            <person name="Getino M."/>
            <person name="Pursley I."/>
            <person name="Horton D.L."/>
            <person name="Alikhan N.F."/>
            <person name="Baker D."/>
            <person name="Gharbi K."/>
            <person name="Hall N."/>
            <person name="Watson M."/>
            <person name="Adriaenssens E.M."/>
            <person name="Foster-Nyarko E."/>
            <person name="Jarju S."/>
            <person name="Secka A."/>
            <person name="Antonio M."/>
            <person name="Oren A."/>
            <person name="Chaudhuri R.R."/>
            <person name="La Ragione R."/>
            <person name="Hildebrand F."/>
            <person name="Pallen M.J."/>
        </authorList>
    </citation>
    <scope>NUCLEOTIDE SEQUENCE</scope>
    <source>
        <strain evidence="8">G3-8215</strain>
    </source>
</reference>
<organism evidence="8 9">
    <name type="scientific">Candidatus Cryptobacteroides avicola</name>
    <dbReference type="NCBI Taxonomy" id="2840757"/>
    <lineage>
        <taxon>Bacteria</taxon>
        <taxon>Pseudomonadati</taxon>
        <taxon>Bacteroidota</taxon>
        <taxon>Bacteroidia</taxon>
        <taxon>Bacteroidales</taxon>
        <taxon>Candidatus Cryptobacteroides</taxon>
    </lineage>
</organism>
<dbReference type="Pfam" id="PF14322">
    <property type="entry name" value="SusD-like_3"/>
    <property type="match status" value="1"/>
</dbReference>
<evidence type="ECO:0000259" key="6">
    <source>
        <dbReference type="Pfam" id="PF07980"/>
    </source>
</evidence>
<evidence type="ECO:0000256" key="3">
    <source>
        <dbReference type="ARBA" id="ARBA00022729"/>
    </source>
</evidence>
<accession>A0A940IIF1</accession>
<gene>
    <name evidence="8" type="ORF">IAB75_06485</name>
</gene>
<dbReference type="EMBL" id="JADILV010000042">
    <property type="protein sequence ID" value="MBO8483744.1"/>
    <property type="molecule type" value="Genomic_DNA"/>
</dbReference>
<evidence type="ECO:0000313" key="8">
    <source>
        <dbReference type="EMBL" id="MBO8483744.1"/>
    </source>
</evidence>
<dbReference type="SUPFAM" id="SSF48452">
    <property type="entry name" value="TPR-like"/>
    <property type="match status" value="1"/>
</dbReference>
<comment type="caution">
    <text evidence="8">The sequence shown here is derived from an EMBL/GenBank/DDBJ whole genome shotgun (WGS) entry which is preliminary data.</text>
</comment>
<comment type="subcellular location">
    <subcellularLocation>
        <location evidence="1">Cell outer membrane</location>
    </subcellularLocation>
</comment>
<comment type="similarity">
    <text evidence="2">Belongs to the SusD family.</text>
</comment>
<keyword evidence="5" id="KW-0998">Cell outer membrane</keyword>
<dbReference type="InterPro" id="IPR012944">
    <property type="entry name" value="SusD_RagB_dom"/>
</dbReference>
<dbReference type="GO" id="GO:0009279">
    <property type="term" value="C:cell outer membrane"/>
    <property type="evidence" value="ECO:0007669"/>
    <property type="project" value="UniProtKB-SubCell"/>
</dbReference>
<sequence length="656" mass="75126">MKKIIRNILILSIGATGMTGCADFIDNAPDNILTMEAVFAERVRMEDWLSGCYNKIPDAYWDLARNWGLDSMSDDLSPSQRWQQWWGGSVLGFIVGEWYTNSSWSANIWDGCPQRIRSAYLFIENAHALPDQNVSEEDITRMKNECRFLIAYYYWIMLETYGGIPFFDGLANVEDPNLMRGQETFDSMVDWIDNELTEVSKLLPAKQEETVAGRATSIMCLAVRARMLLFAASPLVNGNDWYKGFTNYDGQERFNSTYDPSKWKRAADACKELIEAAEAAGHKLYYEYNDDGSIDPFMSCYGSVIEKLPNNTEALFIRSNGDISEFGRHCTPRGCGGNGGMGIYQTLVDAFFMKDGTVPITGYNGNYGKPIINPESGYSESGFSDEPDIRMTKYDLYRKCPDAVVNEERDGKTWNQVAAAGTYNMYVNREPRFYLTVMWNEQWYHQEGRNVNFYSNGNDGGPTHDAPQGGYLNRKKVPLDQDTRNSVFPYRPGILYRLGEAYLNYAEALNECDPGNPDILKYLNLIRERAGVPQYGTGKEVICGEEFDQIPVPADQEAMREAIRRERRVELCCESGLRYFDLRRWKMAEEVLNQPTYGMNFAGTVKSDDASDPNAFFVRKVEMANRHYEKKYYWFPIFQTEIDKDPTLVQSPFWDE</sequence>
<dbReference type="Pfam" id="PF07980">
    <property type="entry name" value="SusD_RagB"/>
    <property type="match status" value="1"/>
</dbReference>
<evidence type="ECO:0000256" key="1">
    <source>
        <dbReference type="ARBA" id="ARBA00004442"/>
    </source>
</evidence>
<feature type="domain" description="RagB/SusD" evidence="6">
    <location>
        <begin position="327"/>
        <end position="654"/>
    </location>
</feature>
<dbReference type="InterPro" id="IPR033985">
    <property type="entry name" value="SusD-like_N"/>
</dbReference>
<evidence type="ECO:0000259" key="7">
    <source>
        <dbReference type="Pfam" id="PF14322"/>
    </source>
</evidence>
<feature type="domain" description="SusD-like N-terminal" evidence="7">
    <location>
        <begin position="23"/>
        <end position="229"/>
    </location>
</feature>
<keyword evidence="4" id="KW-0472">Membrane</keyword>
<dbReference type="Proteomes" id="UP000725002">
    <property type="component" value="Unassembled WGS sequence"/>
</dbReference>
<evidence type="ECO:0000313" key="9">
    <source>
        <dbReference type="Proteomes" id="UP000725002"/>
    </source>
</evidence>
<reference evidence="8" key="1">
    <citation type="submission" date="2020-10" db="EMBL/GenBank/DDBJ databases">
        <authorList>
            <person name="Gilroy R."/>
        </authorList>
    </citation>
    <scope>NUCLEOTIDE SEQUENCE</scope>
    <source>
        <strain evidence="8">G3-8215</strain>
    </source>
</reference>
<dbReference type="Gene3D" id="1.25.40.390">
    <property type="match status" value="1"/>
</dbReference>
<protein>
    <submittedName>
        <fullName evidence="8">RagB/SusD family nutrient uptake outer membrane protein</fullName>
    </submittedName>
</protein>
<proteinExistence type="inferred from homology"/>
<dbReference type="AlphaFoldDB" id="A0A940IIF1"/>
<evidence type="ECO:0000256" key="2">
    <source>
        <dbReference type="ARBA" id="ARBA00006275"/>
    </source>
</evidence>